<dbReference type="GO" id="GO:0003885">
    <property type="term" value="F:D-arabinono-1,4-lactone oxidase activity"/>
    <property type="evidence" value="ECO:0007669"/>
    <property type="project" value="InterPro"/>
</dbReference>
<dbReference type="Gene3D" id="3.30.43.10">
    <property type="entry name" value="Uridine Diphospho-n-acetylenolpyruvylglucosamine Reductase, domain 2"/>
    <property type="match status" value="1"/>
</dbReference>
<dbReference type="PROSITE" id="PS00862">
    <property type="entry name" value="OX2_COVAL_FAD"/>
    <property type="match status" value="1"/>
</dbReference>
<keyword evidence="4" id="KW-0285">Flavoprotein</keyword>
<accession>F4L6S4</accession>
<dbReference type="HOGENOM" id="CLU_003896_2_0_10"/>
<dbReference type="Gene3D" id="3.30.70.2520">
    <property type="match status" value="1"/>
</dbReference>
<dbReference type="Gene3D" id="3.30.465.10">
    <property type="match status" value="1"/>
</dbReference>
<dbReference type="STRING" id="760192.Halhy_3042"/>
<evidence type="ECO:0000256" key="1">
    <source>
        <dbReference type="ARBA" id="ARBA00005147"/>
    </source>
</evidence>
<dbReference type="PIRSF" id="PIRSF000136">
    <property type="entry name" value="LGO_GLO"/>
    <property type="match status" value="1"/>
</dbReference>
<dbReference type="Gene3D" id="1.10.45.10">
    <property type="entry name" value="Vanillyl-alcohol Oxidase, Chain A, domain 4"/>
    <property type="match status" value="1"/>
</dbReference>
<dbReference type="PROSITE" id="PS51387">
    <property type="entry name" value="FAD_PCMH"/>
    <property type="match status" value="1"/>
</dbReference>
<reference evidence="7 8" key="1">
    <citation type="journal article" date="2011" name="Stand. Genomic Sci.">
        <title>Complete genome sequence of Haliscomenobacter hydrossis type strain (O).</title>
        <authorList>
            <consortium name="US DOE Joint Genome Institute (JGI-PGF)"/>
            <person name="Daligault H."/>
            <person name="Lapidus A."/>
            <person name="Zeytun A."/>
            <person name="Nolan M."/>
            <person name="Lucas S."/>
            <person name="Del Rio T.G."/>
            <person name="Tice H."/>
            <person name="Cheng J.F."/>
            <person name="Tapia R."/>
            <person name="Han C."/>
            <person name="Goodwin L."/>
            <person name="Pitluck S."/>
            <person name="Liolios K."/>
            <person name="Pagani I."/>
            <person name="Ivanova N."/>
            <person name="Huntemann M."/>
            <person name="Mavromatis K."/>
            <person name="Mikhailova N."/>
            <person name="Pati A."/>
            <person name="Chen A."/>
            <person name="Palaniappan K."/>
            <person name="Land M."/>
            <person name="Hauser L."/>
            <person name="Brambilla E.M."/>
            <person name="Rohde M."/>
            <person name="Verbarg S."/>
            <person name="Goker M."/>
            <person name="Bristow J."/>
            <person name="Eisen J.A."/>
            <person name="Markowitz V."/>
            <person name="Hugenholtz P."/>
            <person name="Kyrpides N.C."/>
            <person name="Klenk H.P."/>
            <person name="Woyke T."/>
        </authorList>
    </citation>
    <scope>NUCLEOTIDE SEQUENCE [LARGE SCALE GENOMIC DNA]</scope>
    <source>
        <strain evidence="8">ATCC 27775 / DSM 1100 / LMG 10767 / O</strain>
    </source>
</reference>
<dbReference type="eggNOG" id="COG0277">
    <property type="taxonomic scope" value="Bacteria"/>
</dbReference>
<dbReference type="InterPro" id="IPR016166">
    <property type="entry name" value="FAD-bd_PCMH"/>
</dbReference>
<evidence type="ECO:0000313" key="7">
    <source>
        <dbReference type="EMBL" id="AEE50905.1"/>
    </source>
</evidence>
<dbReference type="InterPro" id="IPR006094">
    <property type="entry name" value="Oxid_FAD_bind_N"/>
</dbReference>
<gene>
    <name evidence="7" type="ordered locus">Halhy_3042</name>
</gene>
<dbReference type="Pfam" id="PF01565">
    <property type="entry name" value="FAD_binding_4"/>
    <property type="match status" value="1"/>
</dbReference>
<dbReference type="GO" id="GO:0019853">
    <property type="term" value="P:L-ascorbic acid biosynthetic process"/>
    <property type="evidence" value="ECO:0007669"/>
    <property type="project" value="UniProtKB-UniPathway"/>
</dbReference>
<dbReference type="GO" id="GO:0071949">
    <property type="term" value="F:FAD binding"/>
    <property type="evidence" value="ECO:0007669"/>
    <property type="project" value="InterPro"/>
</dbReference>
<dbReference type="InterPro" id="IPR016171">
    <property type="entry name" value="Vanillyl_alc_oxidase_C-sub2"/>
</dbReference>
<proteinExistence type="inferred from homology"/>
<dbReference type="InterPro" id="IPR016167">
    <property type="entry name" value="FAD-bd_PCMH_sub1"/>
</dbReference>
<keyword evidence="8" id="KW-1185">Reference proteome</keyword>
<evidence type="ECO:0000259" key="6">
    <source>
        <dbReference type="PROSITE" id="PS51387"/>
    </source>
</evidence>
<dbReference type="RefSeq" id="WP_013765448.1">
    <property type="nucleotide sequence ID" value="NC_015510.1"/>
</dbReference>
<dbReference type="InterPro" id="IPR007173">
    <property type="entry name" value="ALO_C"/>
</dbReference>
<evidence type="ECO:0000256" key="3">
    <source>
        <dbReference type="ARBA" id="ARBA00022644"/>
    </source>
</evidence>
<keyword evidence="4" id="KW-0274">FAD</keyword>
<reference key="2">
    <citation type="submission" date="2011-04" db="EMBL/GenBank/DDBJ databases">
        <title>Complete sequence of chromosome of Haliscomenobacter hydrossis DSM 1100.</title>
        <authorList>
            <consortium name="US DOE Joint Genome Institute (JGI-PGF)"/>
            <person name="Lucas S."/>
            <person name="Han J."/>
            <person name="Lapidus A."/>
            <person name="Bruce D."/>
            <person name="Goodwin L."/>
            <person name="Pitluck S."/>
            <person name="Peters L."/>
            <person name="Kyrpides N."/>
            <person name="Mavromatis K."/>
            <person name="Ivanova N."/>
            <person name="Ovchinnikova G."/>
            <person name="Pagani I."/>
            <person name="Daligault H."/>
            <person name="Detter J.C."/>
            <person name="Han C."/>
            <person name="Land M."/>
            <person name="Hauser L."/>
            <person name="Markowitz V."/>
            <person name="Cheng J.-F."/>
            <person name="Hugenholtz P."/>
            <person name="Woyke T."/>
            <person name="Wu D."/>
            <person name="Verbarg S."/>
            <person name="Frueling A."/>
            <person name="Brambilla E."/>
            <person name="Klenk H.-P."/>
            <person name="Eisen J.A."/>
        </authorList>
    </citation>
    <scope>NUCLEOTIDE SEQUENCE</scope>
    <source>
        <strain>DSM 1100</strain>
    </source>
</reference>
<evidence type="ECO:0000256" key="2">
    <source>
        <dbReference type="ARBA" id="ARBA00005466"/>
    </source>
</evidence>
<protein>
    <submittedName>
        <fullName evidence="7">FAD linked oxidase domain protein</fullName>
    </submittedName>
</protein>
<dbReference type="InterPro" id="IPR010031">
    <property type="entry name" value="FAD_lactone_oxidase-like"/>
</dbReference>
<dbReference type="PANTHER" id="PTHR43762">
    <property type="entry name" value="L-GULONOLACTONE OXIDASE"/>
    <property type="match status" value="1"/>
</dbReference>
<organism evidence="7 8">
    <name type="scientific">Haliscomenobacter hydrossis (strain ATCC 27775 / DSM 1100 / LMG 10767 / O)</name>
    <dbReference type="NCBI Taxonomy" id="760192"/>
    <lineage>
        <taxon>Bacteria</taxon>
        <taxon>Pseudomonadati</taxon>
        <taxon>Bacteroidota</taxon>
        <taxon>Saprospiria</taxon>
        <taxon>Saprospirales</taxon>
        <taxon>Haliscomenobacteraceae</taxon>
        <taxon>Haliscomenobacter</taxon>
    </lineage>
</organism>
<evidence type="ECO:0000256" key="4">
    <source>
        <dbReference type="ARBA" id="ARBA00022827"/>
    </source>
</evidence>
<evidence type="ECO:0000256" key="5">
    <source>
        <dbReference type="ARBA" id="ARBA00023002"/>
    </source>
</evidence>
<dbReference type="InterPro" id="IPR016169">
    <property type="entry name" value="FAD-bd_PCMH_sub2"/>
</dbReference>
<keyword evidence="5" id="KW-0560">Oxidoreductase</keyword>
<name>F4L6S4_HALH1</name>
<dbReference type="EMBL" id="CP002691">
    <property type="protein sequence ID" value="AEE50905.1"/>
    <property type="molecule type" value="Genomic_DNA"/>
</dbReference>
<feature type="domain" description="FAD-binding PCMH-type" evidence="6">
    <location>
        <begin position="28"/>
        <end position="228"/>
    </location>
</feature>
<dbReference type="InterPro" id="IPR036318">
    <property type="entry name" value="FAD-bd_PCMH-like_sf"/>
</dbReference>
<keyword evidence="3" id="KW-0060">Ascorbate biosynthesis</keyword>
<dbReference type="PANTHER" id="PTHR43762:SF1">
    <property type="entry name" value="D-ARABINONO-1,4-LACTONE OXIDASE"/>
    <property type="match status" value="1"/>
</dbReference>
<dbReference type="InterPro" id="IPR006093">
    <property type="entry name" value="Oxy_OxRdtase_FAD_BS"/>
</dbReference>
<dbReference type="UniPathway" id="UPA00132"/>
<dbReference type="AlphaFoldDB" id="F4L6S4"/>
<dbReference type="GO" id="GO:0016020">
    <property type="term" value="C:membrane"/>
    <property type="evidence" value="ECO:0007669"/>
    <property type="project" value="InterPro"/>
</dbReference>
<dbReference type="OrthoDB" id="9800184at2"/>
<comment type="similarity">
    <text evidence="2">Belongs to the oxygen-dependent FAD-linked oxidoreductase family.</text>
</comment>
<sequence length="515" mass="58568">MSNGAPLSKRLDYISCEKKRWRNATRNVDVTPQLTFQPSSKEDLIEIIQDAESRALRVRVVGSGHSFSHVAAPAVSDYFVEMFKLNACSPYEAALKPGLYDRHFVKAQAGLRIKCLNKKLFKLGLALDNMGAFDWQTVSGALSTGTHGTGIKQPAFPDMVRAVILIGSGGKVSHIEPSDGITDPGDFEKFAQNKGIELIQDDDLFYSVVLSLGGMGLIYEVVLEVSPKYWIKETRSVLDWETELKPKLLNGYFKKLVEEQYDFVSFRVNPYKTFPKKLGKEVQLCALTVQKKYPWNQRPPERGWAARTKNVLSTILGDLGILSWIIVRWLNWRPASTPNSINNVIKGTRDKLFVGRSYKVLYQTGLSIRKHGISSEFSFPVDYRKLVDLIEDVCDHLEDCRTNHKVYQTSHIPVRFVPQSQAYLSPCCDGPRMFVDFPTLEDVKGSKEIMKLTQHHLIELKGGVPHWGKVNEYIYDKSGFIDTHYPKAKRWREIRRKLDPKGTFLSDFIKKVGLE</sequence>
<evidence type="ECO:0000313" key="8">
    <source>
        <dbReference type="Proteomes" id="UP000008461"/>
    </source>
</evidence>
<dbReference type="KEGG" id="hhy:Halhy_3042"/>
<comment type="pathway">
    <text evidence="1">Cofactor biosynthesis; L-ascorbate biosynthesis.</text>
</comment>
<dbReference type="Proteomes" id="UP000008461">
    <property type="component" value="Chromosome"/>
</dbReference>
<dbReference type="Pfam" id="PF04030">
    <property type="entry name" value="ALO"/>
    <property type="match status" value="1"/>
</dbReference>
<dbReference type="SUPFAM" id="SSF56176">
    <property type="entry name" value="FAD-binding/transporter-associated domain-like"/>
    <property type="match status" value="1"/>
</dbReference>